<proteinExistence type="predicted"/>
<dbReference type="EMBL" id="CDMY01000289">
    <property type="protein sequence ID" value="CEL99783.1"/>
    <property type="molecule type" value="Genomic_DNA"/>
</dbReference>
<name>A0A0G4EPM6_VITBC</name>
<sequence>MGHRPLSDVPARGPISGREQRPPHQSEGGDAGGVHGPKGSTTATTVALVEEDGEVFAKQATFGDSVAVVIRPDGLEGTIEGQLMKVPATELPLPAEQAVDKRGRVAGQDQRRAPVQRGSAAKKTEVAPRQQAPLLDCHP</sequence>
<feature type="region of interest" description="Disordered" evidence="1">
    <location>
        <begin position="1"/>
        <end position="44"/>
    </location>
</feature>
<feature type="region of interest" description="Disordered" evidence="1">
    <location>
        <begin position="95"/>
        <end position="139"/>
    </location>
</feature>
<organism evidence="2 3">
    <name type="scientific">Vitrella brassicaformis (strain CCMP3155)</name>
    <dbReference type="NCBI Taxonomy" id="1169540"/>
    <lineage>
        <taxon>Eukaryota</taxon>
        <taxon>Sar</taxon>
        <taxon>Alveolata</taxon>
        <taxon>Colpodellida</taxon>
        <taxon>Vitrellaceae</taxon>
        <taxon>Vitrella</taxon>
    </lineage>
</organism>
<dbReference type="AlphaFoldDB" id="A0A0G4EPM6"/>
<evidence type="ECO:0000313" key="3">
    <source>
        <dbReference type="Proteomes" id="UP000041254"/>
    </source>
</evidence>
<dbReference type="VEuPathDB" id="CryptoDB:Vbra_12650"/>
<reference evidence="2 3" key="1">
    <citation type="submission" date="2014-11" db="EMBL/GenBank/DDBJ databases">
        <authorList>
            <person name="Zhu J."/>
            <person name="Qi W."/>
            <person name="Song R."/>
        </authorList>
    </citation>
    <scope>NUCLEOTIDE SEQUENCE [LARGE SCALE GENOMIC DNA]</scope>
</reference>
<evidence type="ECO:0000256" key="1">
    <source>
        <dbReference type="SAM" id="MobiDB-lite"/>
    </source>
</evidence>
<accession>A0A0G4EPM6</accession>
<dbReference type="OrthoDB" id="60843at2759"/>
<gene>
    <name evidence="2" type="ORF">Vbra_12650</name>
</gene>
<evidence type="ECO:0000313" key="2">
    <source>
        <dbReference type="EMBL" id="CEL99783.1"/>
    </source>
</evidence>
<protein>
    <submittedName>
        <fullName evidence="2">Uncharacterized protein</fullName>
    </submittedName>
</protein>
<keyword evidence="3" id="KW-1185">Reference proteome</keyword>
<dbReference type="InParanoid" id="A0A0G4EPM6"/>
<dbReference type="Proteomes" id="UP000041254">
    <property type="component" value="Unassembled WGS sequence"/>
</dbReference>